<protein>
    <submittedName>
        <fullName evidence="1">Class I SAM-dependent methyltransferase</fullName>
    </submittedName>
</protein>
<sequence>MTSIPSKEEEMPFSYSNQLSTIIGFAEQQNPESILDIGIGMGQYGFLLRTNLENVNLFEIDGSNGRQRGRDQWKVRIDGIEGFAGYITPVHEYSYTNLFIGEALKLLPALGDKIYDLVLAIDILEHFDKEQGVIFLRECQRVCKGSVLVSTPKEFIEQEVLANPLEDHRSHWTEEDLKLCGFDHFLPNPLSLIAIANNKSE</sequence>
<accession>A0A5C7VNZ8</accession>
<evidence type="ECO:0000313" key="1">
    <source>
        <dbReference type="EMBL" id="TXI26465.1"/>
    </source>
</evidence>
<dbReference type="AlphaFoldDB" id="A0A5C7VNZ8"/>
<dbReference type="GO" id="GO:0032259">
    <property type="term" value="P:methylation"/>
    <property type="evidence" value="ECO:0007669"/>
    <property type="project" value="UniProtKB-KW"/>
</dbReference>
<dbReference type="Proteomes" id="UP000321055">
    <property type="component" value="Unassembled WGS sequence"/>
</dbReference>
<gene>
    <name evidence="1" type="ORF">E6Q60_12595</name>
</gene>
<dbReference type="InterPro" id="IPR029063">
    <property type="entry name" value="SAM-dependent_MTases_sf"/>
</dbReference>
<dbReference type="SUPFAM" id="SSF53335">
    <property type="entry name" value="S-adenosyl-L-methionine-dependent methyltransferases"/>
    <property type="match status" value="1"/>
</dbReference>
<proteinExistence type="predicted"/>
<comment type="caution">
    <text evidence="1">The sequence shown here is derived from an EMBL/GenBank/DDBJ whole genome shotgun (WGS) entry which is preliminary data.</text>
</comment>
<evidence type="ECO:0000313" key="2">
    <source>
        <dbReference type="Proteomes" id="UP000321055"/>
    </source>
</evidence>
<dbReference type="Gene3D" id="3.40.50.150">
    <property type="entry name" value="Vaccinia Virus protein VP39"/>
    <property type="match status" value="1"/>
</dbReference>
<dbReference type="GO" id="GO:0008168">
    <property type="term" value="F:methyltransferase activity"/>
    <property type="evidence" value="ECO:0007669"/>
    <property type="project" value="UniProtKB-KW"/>
</dbReference>
<organism evidence="1 2">
    <name type="scientific">Nitrosomonas oligotropha</name>
    <dbReference type="NCBI Taxonomy" id="42354"/>
    <lineage>
        <taxon>Bacteria</taxon>
        <taxon>Pseudomonadati</taxon>
        <taxon>Pseudomonadota</taxon>
        <taxon>Betaproteobacteria</taxon>
        <taxon>Nitrosomonadales</taxon>
        <taxon>Nitrosomonadaceae</taxon>
        <taxon>Nitrosomonas</taxon>
    </lineage>
</organism>
<dbReference type="EMBL" id="SSFX01000102">
    <property type="protein sequence ID" value="TXI26465.1"/>
    <property type="molecule type" value="Genomic_DNA"/>
</dbReference>
<name>A0A5C7VNZ8_9PROT</name>
<keyword evidence="1" id="KW-0489">Methyltransferase</keyword>
<reference evidence="1 2" key="1">
    <citation type="submission" date="2018-09" db="EMBL/GenBank/DDBJ databases">
        <title>Metagenome Assembled Genomes from an Advanced Water Purification Facility.</title>
        <authorList>
            <person name="Stamps B.W."/>
            <person name="Spear J.R."/>
        </authorList>
    </citation>
    <scope>NUCLEOTIDE SEQUENCE [LARGE SCALE GENOMIC DNA]</scope>
    <source>
        <strain evidence="1">Bin_54_1</strain>
    </source>
</reference>
<keyword evidence="1" id="KW-0808">Transferase</keyword>